<comment type="caution">
    <text evidence="1">The sequence shown here is derived from an EMBL/GenBank/DDBJ whole genome shotgun (WGS) entry which is preliminary data.</text>
</comment>
<dbReference type="EMBL" id="QYBC01000044">
    <property type="protein sequence ID" value="RYB01379.1"/>
    <property type="molecule type" value="Genomic_DNA"/>
</dbReference>
<dbReference type="RefSeq" id="WP_165361551.1">
    <property type="nucleotide sequence ID" value="NZ_QYBC01000044.1"/>
</dbReference>
<protein>
    <submittedName>
        <fullName evidence="1">Uncharacterized protein</fullName>
    </submittedName>
</protein>
<keyword evidence="2" id="KW-1185">Reference proteome</keyword>
<dbReference type="Proteomes" id="UP000289411">
    <property type="component" value="Unassembled WGS sequence"/>
</dbReference>
<proteinExistence type="predicted"/>
<evidence type="ECO:0000313" key="2">
    <source>
        <dbReference type="Proteomes" id="UP000289411"/>
    </source>
</evidence>
<dbReference type="AlphaFoldDB" id="A0A4Q2R6S9"/>
<organism evidence="1 2">
    <name type="scientific">Lichenibacterium ramalinae</name>
    <dbReference type="NCBI Taxonomy" id="2316527"/>
    <lineage>
        <taxon>Bacteria</taxon>
        <taxon>Pseudomonadati</taxon>
        <taxon>Pseudomonadota</taxon>
        <taxon>Alphaproteobacteria</taxon>
        <taxon>Hyphomicrobiales</taxon>
        <taxon>Lichenihabitantaceae</taxon>
        <taxon>Lichenibacterium</taxon>
    </lineage>
</organism>
<reference evidence="1 2" key="1">
    <citation type="submission" date="2018-09" db="EMBL/GenBank/DDBJ databases">
        <authorList>
            <person name="Grouzdev D.S."/>
            <person name="Krutkina M.S."/>
        </authorList>
    </citation>
    <scope>NUCLEOTIDE SEQUENCE [LARGE SCALE GENOMIC DNA]</scope>
    <source>
        <strain evidence="1 2">RmlP001</strain>
    </source>
</reference>
<gene>
    <name evidence="1" type="ORF">D3272_26460</name>
</gene>
<name>A0A4Q2R6S9_9HYPH</name>
<sequence>MNGLLMTIARSPAAQADDLDAVTARVTAATGFNLVRRSHVVAVLEHPLIAGRLTVYCSPAGSHVSGHCPGLYPDRAFFDFVARAGSAVTGDPAWVLEPTLTKCHAQALRTLTANEPNAHADGFGVGRSEMECDVHGHSGGGSSLTISKRQ</sequence>
<evidence type="ECO:0000313" key="1">
    <source>
        <dbReference type="EMBL" id="RYB01379.1"/>
    </source>
</evidence>
<reference evidence="1 2" key="2">
    <citation type="submission" date="2019-02" db="EMBL/GenBank/DDBJ databases">
        <title>'Lichenibacterium ramalinii' gen. nov. sp. nov., 'Lichenibacterium minor' gen. nov. sp. nov.</title>
        <authorList>
            <person name="Pankratov T."/>
        </authorList>
    </citation>
    <scope>NUCLEOTIDE SEQUENCE [LARGE SCALE GENOMIC DNA]</scope>
    <source>
        <strain evidence="1 2">RmlP001</strain>
    </source>
</reference>
<accession>A0A4Q2R6S9</accession>